<evidence type="ECO:0000313" key="1">
    <source>
        <dbReference type="EMBL" id="ABD45118.1"/>
    </source>
</evidence>
<keyword evidence="2" id="KW-1185">Reference proteome</keyword>
<dbReference type="KEGG" id="ech:ECH_0863"/>
<dbReference type="HOGENOM" id="CLU_3381656_0_0_5"/>
<gene>
    <name evidence="1" type="ordered locus">ECH_0863</name>
</gene>
<protein>
    <submittedName>
        <fullName evidence="1">Uncharacterized protein</fullName>
    </submittedName>
</protein>
<dbReference type="EMBL" id="CP000236">
    <property type="protein sequence ID" value="ABD45118.1"/>
    <property type="molecule type" value="Genomic_DNA"/>
</dbReference>
<name>Q2GFX5_EHRCR</name>
<dbReference type="AlphaFoldDB" id="Q2GFX5"/>
<evidence type="ECO:0000313" key="2">
    <source>
        <dbReference type="Proteomes" id="UP000008320"/>
    </source>
</evidence>
<proteinExistence type="predicted"/>
<organism evidence="1 2">
    <name type="scientific">Ehrlichia chaffeensis (strain ATCC CRL-10679 / Arkansas)</name>
    <dbReference type="NCBI Taxonomy" id="205920"/>
    <lineage>
        <taxon>Bacteria</taxon>
        <taxon>Pseudomonadati</taxon>
        <taxon>Pseudomonadota</taxon>
        <taxon>Alphaproteobacteria</taxon>
        <taxon>Rickettsiales</taxon>
        <taxon>Anaplasmataceae</taxon>
        <taxon>Ehrlichia</taxon>
    </lineage>
</organism>
<reference evidence="1 2" key="1">
    <citation type="journal article" date="2006" name="PLoS Genet.">
        <title>Comparative genomics of emerging human ehrlichiosis agents.</title>
        <authorList>
            <person name="Dunning Hotopp J.C."/>
            <person name="Lin M."/>
            <person name="Madupu R."/>
            <person name="Crabtree J."/>
            <person name="Angiuoli S.V."/>
            <person name="Eisen J.A."/>
            <person name="Seshadri R."/>
            <person name="Ren Q."/>
            <person name="Wu M."/>
            <person name="Utterback T.R."/>
            <person name="Smith S."/>
            <person name="Lewis M."/>
            <person name="Khouri H."/>
            <person name="Zhang C."/>
            <person name="Niu H."/>
            <person name="Lin Q."/>
            <person name="Ohashi N."/>
            <person name="Zhi N."/>
            <person name="Nelson W."/>
            <person name="Brinkac L.M."/>
            <person name="Dodson R.J."/>
            <person name="Rosovitz M.J."/>
            <person name="Sundaram J."/>
            <person name="Daugherty S.C."/>
            <person name="Davidsen T."/>
            <person name="Durkin A.S."/>
            <person name="Gwinn M."/>
            <person name="Haft D.H."/>
            <person name="Selengut J.D."/>
            <person name="Sullivan S.A."/>
            <person name="Zafar N."/>
            <person name="Zhou L."/>
            <person name="Benahmed F."/>
            <person name="Forberger H."/>
            <person name="Halpin R."/>
            <person name="Mulligan S."/>
            <person name="Robinson J."/>
            <person name="White O."/>
            <person name="Rikihisa Y."/>
            <person name="Tettelin H."/>
        </authorList>
    </citation>
    <scope>NUCLEOTIDE SEQUENCE [LARGE SCALE GENOMIC DNA]</scope>
    <source>
        <strain evidence="2">ATCC CRL-10679 / Arkansas</strain>
    </source>
</reference>
<accession>Q2GFX5</accession>
<dbReference type="Proteomes" id="UP000008320">
    <property type="component" value="Chromosome"/>
</dbReference>
<sequence length="33" mass="3747">MNYRYFTVFMIEVLGISSIFATNKGVNLSVGFK</sequence>